<dbReference type="AlphaFoldDB" id="A0A2U1ME46"/>
<keyword evidence="3" id="KW-0808">Transferase</keyword>
<name>A0A2U1ME46_ARTAN</name>
<keyword evidence="1" id="KW-0175">Coiled coil</keyword>
<dbReference type="Pfam" id="PF13966">
    <property type="entry name" value="zf-RVT"/>
    <property type="match status" value="1"/>
</dbReference>
<feature type="coiled-coil region" evidence="1">
    <location>
        <begin position="229"/>
        <end position="257"/>
    </location>
</feature>
<organism evidence="3 4">
    <name type="scientific">Artemisia annua</name>
    <name type="common">Sweet wormwood</name>
    <dbReference type="NCBI Taxonomy" id="35608"/>
    <lineage>
        <taxon>Eukaryota</taxon>
        <taxon>Viridiplantae</taxon>
        <taxon>Streptophyta</taxon>
        <taxon>Embryophyta</taxon>
        <taxon>Tracheophyta</taxon>
        <taxon>Spermatophyta</taxon>
        <taxon>Magnoliopsida</taxon>
        <taxon>eudicotyledons</taxon>
        <taxon>Gunneridae</taxon>
        <taxon>Pentapetalae</taxon>
        <taxon>asterids</taxon>
        <taxon>campanulids</taxon>
        <taxon>Asterales</taxon>
        <taxon>Asteraceae</taxon>
        <taxon>Asteroideae</taxon>
        <taxon>Anthemideae</taxon>
        <taxon>Artemisiinae</taxon>
        <taxon>Artemisia</taxon>
    </lineage>
</organism>
<keyword evidence="3" id="KW-0695">RNA-directed DNA polymerase</keyword>
<dbReference type="InterPro" id="IPR026960">
    <property type="entry name" value="RVT-Znf"/>
</dbReference>
<accession>A0A2U1ME46</accession>
<keyword evidence="3" id="KW-0548">Nucleotidyltransferase</keyword>
<sequence>MEVRVFHGSSGAKFVLIKMKMVLNQRTRSFIEKAIDDMGLAFSHSFIKKVSNGDSTLFWKDSWDDSFIPHHTWIPWVPIKVNLFIWKAAIDRLPTFSNLAIRGIALASTLCPICKMEEETIIWKWRNRYVHASVDQQPNVLAEDLFLQLQRYSLLLIANRSSMASNDWPTWISNPITSLATAIEVVIVLLNEDWSLSFSLRLRSVLNLLELWWNKSENYLDSICGELKEELEEEMKVELKEEMKNKLKEEMREELKEEMCEELKEEMRAEI</sequence>
<dbReference type="GO" id="GO:0003964">
    <property type="term" value="F:RNA-directed DNA polymerase activity"/>
    <property type="evidence" value="ECO:0007669"/>
    <property type="project" value="UniProtKB-KW"/>
</dbReference>
<reference evidence="3 4" key="1">
    <citation type="journal article" date="2018" name="Mol. Plant">
        <title>The genome of Artemisia annua provides insight into the evolution of Asteraceae family and artemisinin biosynthesis.</title>
        <authorList>
            <person name="Shen Q."/>
            <person name="Zhang L."/>
            <person name="Liao Z."/>
            <person name="Wang S."/>
            <person name="Yan T."/>
            <person name="Shi P."/>
            <person name="Liu M."/>
            <person name="Fu X."/>
            <person name="Pan Q."/>
            <person name="Wang Y."/>
            <person name="Lv Z."/>
            <person name="Lu X."/>
            <person name="Zhang F."/>
            <person name="Jiang W."/>
            <person name="Ma Y."/>
            <person name="Chen M."/>
            <person name="Hao X."/>
            <person name="Li L."/>
            <person name="Tang Y."/>
            <person name="Lv G."/>
            <person name="Zhou Y."/>
            <person name="Sun X."/>
            <person name="Brodelius P.E."/>
            <person name="Rose J.K.C."/>
            <person name="Tang K."/>
        </authorList>
    </citation>
    <scope>NUCLEOTIDE SEQUENCE [LARGE SCALE GENOMIC DNA]</scope>
    <source>
        <strain evidence="4">cv. Huhao1</strain>
        <tissue evidence="3">Leaf</tissue>
    </source>
</reference>
<evidence type="ECO:0000313" key="4">
    <source>
        <dbReference type="Proteomes" id="UP000245207"/>
    </source>
</evidence>
<feature type="domain" description="Reverse transcriptase zinc-binding" evidence="2">
    <location>
        <begin position="70"/>
        <end position="121"/>
    </location>
</feature>
<evidence type="ECO:0000313" key="3">
    <source>
        <dbReference type="EMBL" id="PWA59535.1"/>
    </source>
</evidence>
<gene>
    <name evidence="3" type="ORF">CTI12_AA390460</name>
</gene>
<protein>
    <submittedName>
        <fullName evidence="3">Reverse transcriptase zinc-binding domain-containing protein</fullName>
    </submittedName>
</protein>
<comment type="caution">
    <text evidence="3">The sequence shown here is derived from an EMBL/GenBank/DDBJ whole genome shotgun (WGS) entry which is preliminary data.</text>
</comment>
<evidence type="ECO:0000259" key="2">
    <source>
        <dbReference type="Pfam" id="PF13966"/>
    </source>
</evidence>
<dbReference type="EMBL" id="PKPP01005596">
    <property type="protein sequence ID" value="PWA59535.1"/>
    <property type="molecule type" value="Genomic_DNA"/>
</dbReference>
<keyword evidence="4" id="KW-1185">Reference proteome</keyword>
<dbReference type="Proteomes" id="UP000245207">
    <property type="component" value="Unassembled WGS sequence"/>
</dbReference>
<evidence type="ECO:0000256" key="1">
    <source>
        <dbReference type="SAM" id="Coils"/>
    </source>
</evidence>
<proteinExistence type="predicted"/>